<evidence type="ECO:0000313" key="1">
    <source>
        <dbReference type="EMBL" id="KAH7667213.1"/>
    </source>
</evidence>
<accession>A0ACB7V1T6</accession>
<keyword evidence="2" id="KW-1185">Reference proteome</keyword>
<organism evidence="1 2">
    <name type="scientific">Dioscorea alata</name>
    <name type="common">Purple yam</name>
    <dbReference type="NCBI Taxonomy" id="55571"/>
    <lineage>
        <taxon>Eukaryota</taxon>
        <taxon>Viridiplantae</taxon>
        <taxon>Streptophyta</taxon>
        <taxon>Embryophyta</taxon>
        <taxon>Tracheophyta</taxon>
        <taxon>Spermatophyta</taxon>
        <taxon>Magnoliopsida</taxon>
        <taxon>Liliopsida</taxon>
        <taxon>Dioscoreales</taxon>
        <taxon>Dioscoreaceae</taxon>
        <taxon>Dioscorea</taxon>
    </lineage>
</organism>
<evidence type="ECO:0000313" key="2">
    <source>
        <dbReference type="Proteomes" id="UP000827976"/>
    </source>
</evidence>
<dbReference type="EMBL" id="CM037022">
    <property type="protein sequence ID" value="KAH7667213.1"/>
    <property type="molecule type" value="Genomic_DNA"/>
</dbReference>
<name>A0ACB7V1T6_DIOAL</name>
<proteinExistence type="predicted"/>
<comment type="caution">
    <text evidence="1">The sequence shown here is derived from an EMBL/GenBank/DDBJ whole genome shotgun (WGS) entry which is preliminary data.</text>
</comment>
<protein>
    <submittedName>
        <fullName evidence="1">Uncharacterized protein</fullName>
    </submittedName>
</protein>
<reference evidence="2" key="1">
    <citation type="journal article" date="2022" name="Nat. Commun.">
        <title>Chromosome evolution and the genetic basis of agronomically important traits in greater yam.</title>
        <authorList>
            <person name="Bredeson J.V."/>
            <person name="Lyons J.B."/>
            <person name="Oniyinde I.O."/>
            <person name="Okereke N.R."/>
            <person name="Kolade O."/>
            <person name="Nnabue I."/>
            <person name="Nwadili C.O."/>
            <person name="Hribova E."/>
            <person name="Parker M."/>
            <person name="Nwogha J."/>
            <person name="Shu S."/>
            <person name="Carlson J."/>
            <person name="Kariba R."/>
            <person name="Muthemba S."/>
            <person name="Knop K."/>
            <person name="Barton G.J."/>
            <person name="Sherwood A.V."/>
            <person name="Lopez-Montes A."/>
            <person name="Asiedu R."/>
            <person name="Jamnadass R."/>
            <person name="Muchugi A."/>
            <person name="Goodstein D."/>
            <person name="Egesi C.N."/>
            <person name="Featherston J."/>
            <person name="Asfaw A."/>
            <person name="Simpson G.G."/>
            <person name="Dolezel J."/>
            <person name="Hendre P.S."/>
            <person name="Van Deynze A."/>
            <person name="Kumar P.L."/>
            <person name="Obidiegwu J.E."/>
            <person name="Bhattacharjee R."/>
            <person name="Rokhsar D.S."/>
        </authorList>
    </citation>
    <scope>NUCLEOTIDE SEQUENCE [LARGE SCALE GENOMIC DNA]</scope>
    <source>
        <strain evidence="2">cv. TDa95/00328</strain>
    </source>
</reference>
<gene>
    <name evidence="1" type="ORF">IHE45_12G045000</name>
</gene>
<sequence length="86" mass="9728">MMPWGKICAAKKRLTIYEKVANWDDSAGEDAFKNAKARYWATINGLPCHIPLPDPDAYIDVVDHDAVIDNQQDSFYSGRKAKNEDL</sequence>
<dbReference type="Proteomes" id="UP000827976">
    <property type="component" value="Chromosome 12"/>
</dbReference>